<evidence type="ECO:0000259" key="2">
    <source>
        <dbReference type="Pfam" id="PF22600"/>
    </source>
</evidence>
<dbReference type="InterPro" id="IPR043519">
    <property type="entry name" value="NT_sf"/>
</dbReference>
<feature type="compositionally biased region" description="Low complexity" evidence="1">
    <location>
        <begin position="527"/>
        <end position="539"/>
    </location>
</feature>
<dbReference type="Gene3D" id="1.10.1410.10">
    <property type="match status" value="1"/>
</dbReference>
<dbReference type="SUPFAM" id="SSF81301">
    <property type="entry name" value="Nucleotidyltransferase"/>
    <property type="match status" value="1"/>
</dbReference>
<dbReference type="PANTHER" id="PTHR12271:SF40">
    <property type="entry name" value="POLY(A) RNA POLYMERASE GLD2"/>
    <property type="match status" value="1"/>
</dbReference>
<organism evidence="3 4">
    <name type="scientific">Prorocentrum cordatum</name>
    <dbReference type="NCBI Taxonomy" id="2364126"/>
    <lineage>
        <taxon>Eukaryota</taxon>
        <taxon>Sar</taxon>
        <taxon>Alveolata</taxon>
        <taxon>Dinophyceae</taxon>
        <taxon>Prorocentrales</taxon>
        <taxon>Prorocentraceae</taxon>
        <taxon>Prorocentrum</taxon>
    </lineage>
</organism>
<feature type="region of interest" description="Disordered" evidence="1">
    <location>
        <begin position="402"/>
        <end position="459"/>
    </location>
</feature>
<dbReference type="EMBL" id="CAUYUJ010014387">
    <property type="protein sequence ID" value="CAK0840532.1"/>
    <property type="molecule type" value="Genomic_DNA"/>
</dbReference>
<evidence type="ECO:0000313" key="4">
    <source>
        <dbReference type="Proteomes" id="UP001189429"/>
    </source>
</evidence>
<feature type="compositionally biased region" description="Basic and acidic residues" evidence="1">
    <location>
        <begin position="413"/>
        <end position="429"/>
    </location>
</feature>
<dbReference type="PANTHER" id="PTHR12271">
    <property type="entry name" value="POLY A POLYMERASE CID PAP -RELATED"/>
    <property type="match status" value="1"/>
</dbReference>
<accession>A0ABN9T641</accession>
<gene>
    <name evidence="3" type="ORF">PCOR1329_LOCUS35959</name>
</gene>
<comment type="caution">
    <text evidence="3">The sequence shown here is derived from an EMBL/GenBank/DDBJ whole genome shotgun (WGS) entry which is preliminary data.</text>
</comment>
<feature type="region of interest" description="Disordered" evidence="1">
    <location>
        <begin position="481"/>
        <end position="504"/>
    </location>
</feature>
<protein>
    <recommendedName>
        <fullName evidence="2">Poly(A) RNA polymerase mitochondrial-like central palm domain-containing protein</fullName>
    </recommendedName>
</protein>
<proteinExistence type="predicted"/>
<keyword evidence="4" id="KW-1185">Reference proteome</keyword>
<feature type="region of interest" description="Disordered" evidence="1">
    <location>
        <begin position="520"/>
        <end position="762"/>
    </location>
</feature>
<evidence type="ECO:0000313" key="3">
    <source>
        <dbReference type="EMBL" id="CAK0840532.1"/>
    </source>
</evidence>
<dbReference type="Proteomes" id="UP001189429">
    <property type="component" value="Unassembled WGS sequence"/>
</dbReference>
<evidence type="ECO:0000256" key="1">
    <source>
        <dbReference type="SAM" id="MobiDB-lite"/>
    </source>
</evidence>
<feature type="compositionally biased region" description="Polar residues" evidence="1">
    <location>
        <begin position="693"/>
        <end position="704"/>
    </location>
</feature>
<sequence length="762" mass="80945">MDTAVQRWGGARVSPGWPQAPPRVTLGLACRQLALDPLLEPFRFSRSLVTSRRRFLDRWPRPARTMAVPWQGVASHGAAAPPRAGASSVAQHLMRSLFHAMPQAEEQQLFRDCERELVAALGSLGPDWRLAPFGSAKNLLMTRGSDLDITAYRADLLGGGGAALAAPDLEERLLPLLRSSGRLEIQGNVMRARIPVLKMRFDGILDVDLSCHNVEALRNTQLLRAYAELDPVVRNLVVLVKLWAKAEGVCGAPSGHLTSYALTLMVVYFLQVHPRMCMPCLPTHLFTGFGCKPPEVQQTRWACTVPIQEALLCFFHFYSSEFQWGQEVVAARLGWRSTADDPEHCRLPAAHLLRLHVEDPFLLNRNLNCVLGAEQEKKLYVALSRATADMYRGFAPVGLRGEQPVDAPLRPFPRAEEPKDTAHDTRGDSAESTAAGPYSEYSTENGSDKDLDRGVPASPCAPAGPGWGCGVSSALAPAAESLDRSAPAGPCTQPRPGRGRRTGCALAPSAEDWAVASAPARQGCGGCQAPAAAEAWGHGPPAPAAPVPARSGWDGRAAPATGLWDQDPPAAAAPAPACPGRAAPGIGPYQGPSTAAATASDRLGQDGRPVAAVGPRGRRPSAPASPAPTRPGWDSRAALPIGQRDQWPPAPAGAAPARQGCGAGSGKPYTGVSWAPEPPLRDPQTRCHLQQAPHATQSHATSDQPWRRPISAAGTGAGPPQPQAPQPRPRAAQPRAPPPLAQSQQAPQPHELPPTTLGFLRL</sequence>
<feature type="domain" description="Poly(A) RNA polymerase mitochondrial-like central palm" evidence="2">
    <location>
        <begin position="97"/>
        <end position="227"/>
    </location>
</feature>
<feature type="compositionally biased region" description="Pro residues" evidence="1">
    <location>
        <begin position="719"/>
        <end position="728"/>
    </location>
</feature>
<feature type="compositionally biased region" description="Low complexity" evidence="1">
    <location>
        <begin position="568"/>
        <end position="587"/>
    </location>
</feature>
<dbReference type="InterPro" id="IPR054708">
    <property type="entry name" value="MTPAP-like_central"/>
</dbReference>
<dbReference type="SUPFAM" id="SSF81631">
    <property type="entry name" value="PAP/OAS1 substrate-binding domain"/>
    <property type="match status" value="1"/>
</dbReference>
<name>A0ABN9T641_9DINO</name>
<feature type="compositionally biased region" description="Low complexity" evidence="1">
    <location>
        <begin position="611"/>
        <end position="622"/>
    </location>
</feature>
<dbReference type="Gene3D" id="3.30.460.10">
    <property type="entry name" value="Beta Polymerase, domain 2"/>
    <property type="match status" value="1"/>
</dbReference>
<dbReference type="Pfam" id="PF22600">
    <property type="entry name" value="MTPAP-like_central"/>
    <property type="match status" value="1"/>
</dbReference>
<reference evidence="3" key="1">
    <citation type="submission" date="2023-10" db="EMBL/GenBank/DDBJ databases">
        <authorList>
            <person name="Chen Y."/>
            <person name="Shah S."/>
            <person name="Dougan E. K."/>
            <person name="Thang M."/>
            <person name="Chan C."/>
        </authorList>
    </citation>
    <scope>NUCLEOTIDE SEQUENCE [LARGE SCALE GENOMIC DNA]</scope>
</reference>